<organism evidence="1 2">
    <name type="scientific">Caenorhabditis tropicalis</name>
    <dbReference type="NCBI Taxonomy" id="1561998"/>
    <lineage>
        <taxon>Eukaryota</taxon>
        <taxon>Metazoa</taxon>
        <taxon>Ecdysozoa</taxon>
        <taxon>Nematoda</taxon>
        <taxon>Chromadorea</taxon>
        <taxon>Rhabditida</taxon>
        <taxon>Rhabditina</taxon>
        <taxon>Rhabditomorpha</taxon>
        <taxon>Rhabditoidea</taxon>
        <taxon>Rhabditidae</taxon>
        <taxon>Peloderinae</taxon>
        <taxon>Caenorhabditis</taxon>
    </lineage>
</organism>
<keyword evidence="1" id="KW-1185">Reference proteome</keyword>
<evidence type="ECO:0000313" key="2">
    <source>
        <dbReference type="WBParaSite" id="Csp11.Scaffold211.g671.t1"/>
    </source>
</evidence>
<accession>A0A1I7SXX4</accession>
<evidence type="ECO:0000313" key="1">
    <source>
        <dbReference type="Proteomes" id="UP000095282"/>
    </source>
</evidence>
<dbReference type="AlphaFoldDB" id="A0A1I7SXX4"/>
<dbReference type="Proteomes" id="UP000095282">
    <property type="component" value="Unplaced"/>
</dbReference>
<name>A0A1I7SXX4_9PELO</name>
<reference evidence="2" key="1">
    <citation type="submission" date="2016-11" db="UniProtKB">
        <authorList>
            <consortium name="WormBaseParasite"/>
        </authorList>
    </citation>
    <scope>IDENTIFICATION</scope>
</reference>
<protein>
    <submittedName>
        <fullName evidence="2">Ovule protein</fullName>
    </submittedName>
</protein>
<dbReference type="WBParaSite" id="Csp11.Scaffold211.g671.t1">
    <property type="protein sequence ID" value="Csp11.Scaffold211.g671.t1"/>
    <property type="gene ID" value="Csp11.Scaffold211.g671"/>
</dbReference>
<proteinExistence type="predicted"/>
<sequence length="82" mass="9772">MLMKIQLENRQPVTNFYKFEEVLKGDGLIPTLPYVFLSLLKSISHTVILMTERLLFLSRKEQISQILVERIHEYSQYLFLIL</sequence>